<evidence type="ECO:0000313" key="2">
    <source>
        <dbReference type="EMBL" id="CEM04592.1"/>
    </source>
</evidence>
<dbReference type="EMBL" id="CDMY01000354">
    <property type="protein sequence ID" value="CEM04592.1"/>
    <property type="molecule type" value="Genomic_DNA"/>
</dbReference>
<dbReference type="AlphaFoldDB" id="A0A0G4EZ53"/>
<organism evidence="2 3">
    <name type="scientific">Vitrella brassicaformis (strain CCMP3155)</name>
    <dbReference type="NCBI Taxonomy" id="1169540"/>
    <lineage>
        <taxon>Eukaryota</taxon>
        <taxon>Sar</taxon>
        <taxon>Alveolata</taxon>
        <taxon>Colpodellida</taxon>
        <taxon>Vitrellaceae</taxon>
        <taxon>Vitrella</taxon>
    </lineage>
</organism>
<feature type="region of interest" description="Disordered" evidence="1">
    <location>
        <begin position="69"/>
        <end position="136"/>
    </location>
</feature>
<feature type="compositionally biased region" description="Basic and acidic residues" evidence="1">
    <location>
        <begin position="69"/>
        <end position="86"/>
    </location>
</feature>
<evidence type="ECO:0000256" key="1">
    <source>
        <dbReference type="SAM" id="MobiDB-lite"/>
    </source>
</evidence>
<sequence length="136" mass="15584">MVIPIWLPTHTASERTQLKSLNPSFTPDRDAEPGEMFTLLNEGKEPGIVTDVKGGYYYVQPPKLTPIDEVDRRWHDGNDNERKLPGEHPSQWYKSCVFRDDESDERPVAPPEGERKVPTAKNFKPTDEKPDVTFAY</sequence>
<gene>
    <name evidence="2" type="ORF">Vbra_14036</name>
</gene>
<accession>A0A0G4EZ53</accession>
<dbReference type="Proteomes" id="UP000041254">
    <property type="component" value="Unassembled WGS sequence"/>
</dbReference>
<keyword evidence="3" id="KW-1185">Reference proteome</keyword>
<feature type="compositionally biased region" description="Basic and acidic residues" evidence="1">
    <location>
        <begin position="124"/>
        <end position="136"/>
    </location>
</feature>
<proteinExistence type="predicted"/>
<dbReference type="VEuPathDB" id="CryptoDB:Vbra_14036"/>
<evidence type="ECO:0000313" key="3">
    <source>
        <dbReference type="Proteomes" id="UP000041254"/>
    </source>
</evidence>
<protein>
    <submittedName>
        <fullName evidence="2">Uncharacterized protein</fullName>
    </submittedName>
</protein>
<name>A0A0G4EZ53_VITBC</name>
<dbReference type="InParanoid" id="A0A0G4EZ53"/>
<reference evidence="2 3" key="1">
    <citation type="submission" date="2014-11" db="EMBL/GenBank/DDBJ databases">
        <authorList>
            <person name="Zhu J."/>
            <person name="Qi W."/>
            <person name="Song R."/>
        </authorList>
    </citation>
    <scope>NUCLEOTIDE SEQUENCE [LARGE SCALE GENOMIC DNA]</scope>
</reference>